<feature type="region of interest" description="Disordered" evidence="1">
    <location>
        <begin position="89"/>
        <end position="110"/>
    </location>
</feature>
<gene>
    <name evidence="2" type="ORF">FGG12_05640</name>
</gene>
<protein>
    <recommendedName>
        <fullName evidence="4">Cell division protein ZapA</fullName>
    </recommendedName>
</protein>
<evidence type="ECO:0000313" key="2">
    <source>
        <dbReference type="EMBL" id="TSP13954.1"/>
    </source>
</evidence>
<sequence>MTKLLDLDALAPEKTRSVKIKGKEYNVRDQSVGDYIAVNKLARELKDVKETDRHVEAMIKMIHLLVEGVTEDVLKTLSFQQLDVLSQFVQGNDEPTPQPDQPAGEGAAGN</sequence>
<proteinExistence type="predicted"/>
<name>A0ABY3ESX6_9BURK</name>
<reference evidence="2 3" key="1">
    <citation type="submission" date="2019-05" db="EMBL/GenBank/DDBJ databases">
        <title>Whole genome sequence analysis of Cupriavidus campinensis S14E4C strain.</title>
        <authorList>
            <person name="Abbaszade G."/>
            <person name="Szabo A."/>
            <person name="Toumi M."/>
            <person name="Toth E."/>
        </authorList>
    </citation>
    <scope>NUCLEOTIDE SEQUENCE [LARGE SCALE GENOMIC DNA]</scope>
    <source>
        <strain evidence="2 3">S14E4C</strain>
    </source>
</reference>
<comment type="caution">
    <text evidence="2">The sequence shown here is derived from an EMBL/GenBank/DDBJ whole genome shotgun (WGS) entry which is preliminary data.</text>
</comment>
<dbReference type="Proteomes" id="UP000318943">
    <property type="component" value="Unassembled WGS sequence"/>
</dbReference>
<dbReference type="EMBL" id="VCIZ01000002">
    <property type="protein sequence ID" value="TSP13954.1"/>
    <property type="molecule type" value="Genomic_DNA"/>
</dbReference>
<accession>A0ABY3ESX6</accession>
<organism evidence="2 3">
    <name type="scientific">Cupriavidus campinensis</name>
    <dbReference type="NCBI Taxonomy" id="151783"/>
    <lineage>
        <taxon>Bacteria</taxon>
        <taxon>Pseudomonadati</taxon>
        <taxon>Pseudomonadota</taxon>
        <taxon>Betaproteobacteria</taxon>
        <taxon>Burkholderiales</taxon>
        <taxon>Burkholderiaceae</taxon>
        <taxon>Cupriavidus</taxon>
    </lineage>
</organism>
<keyword evidence="3" id="KW-1185">Reference proteome</keyword>
<evidence type="ECO:0000313" key="3">
    <source>
        <dbReference type="Proteomes" id="UP000318943"/>
    </source>
</evidence>
<dbReference type="RefSeq" id="WP_144196647.1">
    <property type="nucleotide sequence ID" value="NZ_VCIZ01000002.1"/>
</dbReference>
<evidence type="ECO:0000256" key="1">
    <source>
        <dbReference type="SAM" id="MobiDB-lite"/>
    </source>
</evidence>
<evidence type="ECO:0008006" key="4">
    <source>
        <dbReference type="Google" id="ProtNLM"/>
    </source>
</evidence>